<dbReference type="SUPFAM" id="SSF52266">
    <property type="entry name" value="SGNH hydrolase"/>
    <property type="match status" value="1"/>
</dbReference>
<dbReference type="AlphaFoldDB" id="A0A6G9Z231"/>
<dbReference type="Pfam" id="PF21181">
    <property type="entry name" value="SsfX3_N"/>
    <property type="match status" value="1"/>
</dbReference>
<dbReference type="InterPro" id="IPR013830">
    <property type="entry name" value="SGNH_hydro"/>
</dbReference>
<name>A0A6G9Z231_9NOCA</name>
<sequence>MTDLITTPIDAPLVRGAIELEHTTNGVLPHRLPARARHQFDDGFLTMVEAQPTGVRLTFRTDATTIELEALATRIAYTNGLGLPRGVYELLVDGKLFGAATIPGGLRHLIDTATGSTTTESGPSGTARFSGLPEGSKTIEIWLPHTETAELIALRTDAPIEPAPTRDRTWVHYGSSISHGSNADRPTATWAATAALAAGVDLINLGLRGNALLDQFVARTIRDIPADLISIAIGINLVNADAMRIRTFTSAVHGFLDTIRDGHPDTPLIVVSPILCPIHENAPGPITPDMVDGTVRFRATGDGSDPTRLTLTRIRGELSRIVAQRSADDPNLHLLNGLDLYGEADFAELPLPDGLHPDAAAHLRMGERFAARVFGDKEPRLL</sequence>
<dbReference type="Pfam" id="PF14606">
    <property type="entry name" value="Lipase_GDSL_3"/>
    <property type="match status" value="1"/>
</dbReference>
<dbReference type="InterPro" id="IPR048977">
    <property type="entry name" value="SsfX3-like_N"/>
</dbReference>
<reference evidence="3 4" key="1">
    <citation type="journal article" date="2019" name="ACS Chem. Biol.">
        <title>Identification and Mobilization of a Cryptic Antibiotic Biosynthesis Gene Locus from a Human-Pathogenic Nocardia Isolate.</title>
        <authorList>
            <person name="Herisse M."/>
            <person name="Ishida K."/>
            <person name="Porter J.L."/>
            <person name="Howden B."/>
            <person name="Hertweck C."/>
            <person name="Stinear T.P."/>
            <person name="Pidot S.J."/>
        </authorList>
    </citation>
    <scope>NUCLEOTIDE SEQUENCE [LARGE SCALE GENOMIC DNA]</scope>
    <source>
        <strain evidence="3 4">AUSMDU00012715</strain>
    </source>
</reference>
<feature type="domain" description="SGNH hydrolase-type esterase" evidence="1">
    <location>
        <begin position="171"/>
        <end position="272"/>
    </location>
</feature>
<dbReference type="Gene3D" id="2.60.120.260">
    <property type="entry name" value="Galactose-binding domain-like"/>
    <property type="match status" value="1"/>
</dbReference>
<evidence type="ECO:0000259" key="2">
    <source>
        <dbReference type="Pfam" id="PF21181"/>
    </source>
</evidence>
<evidence type="ECO:0000259" key="1">
    <source>
        <dbReference type="Pfam" id="PF14606"/>
    </source>
</evidence>
<accession>A0A6G9Z231</accession>
<proteinExistence type="predicted"/>
<dbReference type="InterPro" id="IPR036514">
    <property type="entry name" value="SGNH_hydro_sf"/>
</dbReference>
<dbReference type="Gene3D" id="3.40.50.1110">
    <property type="entry name" value="SGNH hydrolase"/>
    <property type="match status" value="1"/>
</dbReference>
<protein>
    <submittedName>
        <fullName evidence="3">Lipase</fullName>
    </submittedName>
</protein>
<dbReference type="Proteomes" id="UP000500953">
    <property type="component" value="Chromosome"/>
</dbReference>
<organism evidence="3 4">
    <name type="scientific">Nocardia terpenica</name>
    <dbReference type="NCBI Taxonomy" id="455432"/>
    <lineage>
        <taxon>Bacteria</taxon>
        <taxon>Bacillati</taxon>
        <taxon>Actinomycetota</taxon>
        <taxon>Actinomycetes</taxon>
        <taxon>Mycobacteriales</taxon>
        <taxon>Nocardiaceae</taxon>
        <taxon>Nocardia</taxon>
    </lineage>
</organism>
<evidence type="ECO:0000313" key="4">
    <source>
        <dbReference type="Proteomes" id="UP000500953"/>
    </source>
</evidence>
<evidence type="ECO:0000313" key="3">
    <source>
        <dbReference type="EMBL" id="QIS19655.1"/>
    </source>
</evidence>
<feature type="domain" description="SsfX3-like N-terminal" evidence="2">
    <location>
        <begin position="15"/>
        <end position="146"/>
    </location>
</feature>
<gene>
    <name evidence="3" type="ORF">F6W96_16530</name>
</gene>
<dbReference type="EMBL" id="CP046173">
    <property type="protein sequence ID" value="QIS19655.1"/>
    <property type="molecule type" value="Genomic_DNA"/>
</dbReference>
<dbReference type="RefSeq" id="WP_167486939.1">
    <property type="nucleotide sequence ID" value="NZ_CP046173.1"/>
</dbReference>